<dbReference type="PANTHER" id="PTHR10903">
    <property type="entry name" value="GTPASE, IMAP FAMILY MEMBER-RELATED"/>
    <property type="match status" value="1"/>
</dbReference>
<proteinExistence type="inferred from homology"/>
<evidence type="ECO:0000259" key="4">
    <source>
        <dbReference type="PROSITE" id="PS51720"/>
    </source>
</evidence>
<comment type="similarity">
    <text evidence="1">Belongs to the TRAFAC class TrmE-Era-EngA-EngB-Septin-like GTPase superfamily. AIG1/Toc34/Toc159-like paraseptin GTPase family. IAN subfamily.</text>
</comment>
<dbReference type="Proteomes" id="UP000694888">
    <property type="component" value="Unplaced"/>
</dbReference>
<name>A0ABM1VTQ7_APLCA</name>
<dbReference type="GeneID" id="118477721"/>
<dbReference type="InterPro" id="IPR027417">
    <property type="entry name" value="P-loop_NTPase"/>
</dbReference>
<keyword evidence="5" id="KW-1185">Reference proteome</keyword>
<dbReference type="Pfam" id="PF04548">
    <property type="entry name" value="AIG1"/>
    <property type="match status" value="1"/>
</dbReference>
<dbReference type="PROSITE" id="PS51720">
    <property type="entry name" value="G_AIG1"/>
    <property type="match status" value="1"/>
</dbReference>
<accession>A0ABM1VTQ7</accession>
<dbReference type="InterPro" id="IPR006703">
    <property type="entry name" value="G_AIG1"/>
</dbReference>
<evidence type="ECO:0000256" key="2">
    <source>
        <dbReference type="ARBA" id="ARBA00022741"/>
    </source>
</evidence>
<evidence type="ECO:0000256" key="1">
    <source>
        <dbReference type="ARBA" id="ARBA00008535"/>
    </source>
</evidence>
<dbReference type="Gene3D" id="3.40.50.300">
    <property type="entry name" value="P-loop containing nucleotide triphosphate hydrolases"/>
    <property type="match status" value="1"/>
</dbReference>
<reference evidence="6" key="1">
    <citation type="submission" date="2025-08" db="UniProtKB">
        <authorList>
            <consortium name="RefSeq"/>
        </authorList>
    </citation>
    <scope>IDENTIFICATION</scope>
</reference>
<dbReference type="PANTHER" id="PTHR10903:SF184">
    <property type="entry name" value="GTP-BINDING PROTEIN A"/>
    <property type="match status" value="1"/>
</dbReference>
<dbReference type="RefSeq" id="XP_035825799.1">
    <property type="nucleotide sequence ID" value="XM_035969906.1"/>
</dbReference>
<keyword evidence="2" id="KW-0547">Nucleotide-binding</keyword>
<organism evidence="5 6">
    <name type="scientific">Aplysia californica</name>
    <name type="common">California sea hare</name>
    <dbReference type="NCBI Taxonomy" id="6500"/>
    <lineage>
        <taxon>Eukaryota</taxon>
        <taxon>Metazoa</taxon>
        <taxon>Spiralia</taxon>
        <taxon>Lophotrochozoa</taxon>
        <taxon>Mollusca</taxon>
        <taxon>Gastropoda</taxon>
        <taxon>Heterobranchia</taxon>
        <taxon>Euthyneura</taxon>
        <taxon>Tectipleura</taxon>
        <taxon>Aplysiida</taxon>
        <taxon>Aplysioidea</taxon>
        <taxon>Aplysiidae</taxon>
        <taxon>Aplysia</taxon>
    </lineage>
</organism>
<evidence type="ECO:0000313" key="5">
    <source>
        <dbReference type="Proteomes" id="UP000694888"/>
    </source>
</evidence>
<keyword evidence="3" id="KW-0342">GTP-binding</keyword>
<dbReference type="SUPFAM" id="SSF52540">
    <property type="entry name" value="P-loop containing nucleoside triphosphate hydrolases"/>
    <property type="match status" value="1"/>
</dbReference>
<protein>
    <submittedName>
        <fullName evidence="6">Immune-associated nucleotide-binding protein 9-like</fullName>
    </submittedName>
</protein>
<evidence type="ECO:0000313" key="6">
    <source>
        <dbReference type="RefSeq" id="XP_035825799.1"/>
    </source>
</evidence>
<sequence>MSVVVNSCPSTMMLLGKVGHGKTATASSVLQRGISYNVDEETTDVLSTGRATSADGVSNVDVIDSPGLFNTFPVDDVQDTKRMFDQIEKAINISADGINAFVIVFRFGARYTDDEQKVVRNLEQSFGPSFFADHVIIVFTHGGDYRLKYSCAPFEGWVCSQMADMKKLFNMCQGKC</sequence>
<gene>
    <name evidence="6" type="primary">LOC118477721</name>
</gene>
<dbReference type="InterPro" id="IPR045058">
    <property type="entry name" value="GIMA/IAN/Toc"/>
</dbReference>
<feature type="domain" description="AIG1-type G" evidence="4">
    <location>
        <begin position="7"/>
        <end position="176"/>
    </location>
</feature>
<evidence type="ECO:0000256" key="3">
    <source>
        <dbReference type="ARBA" id="ARBA00023134"/>
    </source>
</evidence>